<organism evidence="9 10">
    <name type="scientific">Alcaligenes endophyticus</name>
    <dbReference type="NCBI Taxonomy" id="1929088"/>
    <lineage>
        <taxon>Bacteria</taxon>
        <taxon>Pseudomonadati</taxon>
        <taxon>Pseudomonadota</taxon>
        <taxon>Betaproteobacteria</taxon>
        <taxon>Burkholderiales</taxon>
        <taxon>Alcaligenaceae</taxon>
        <taxon>Alcaligenes</taxon>
    </lineage>
</organism>
<dbReference type="PROSITE" id="PS51007">
    <property type="entry name" value="CYTC"/>
    <property type="match status" value="1"/>
</dbReference>
<dbReference type="InterPro" id="IPR036909">
    <property type="entry name" value="Cyt_c-like_dom_sf"/>
</dbReference>
<evidence type="ECO:0000313" key="9">
    <source>
        <dbReference type="EMBL" id="MDN4120709.1"/>
    </source>
</evidence>
<proteinExistence type="predicted"/>
<comment type="caution">
    <text evidence="9">The sequence shown here is derived from an EMBL/GenBank/DDBJ whole genome shotgun (WGS) entry which is preliminary data.</text>
</comment>
<evidence type="ECO:0000256" key="7">
    <source>
        <dbReference type="SAM" id="SignalP"/>
    </source>
</evidence>
<keyword evidence="10" id="KW-1185">Reference proteome</keyword>
<evidence type="ECO:0000313" key="10">
    <source>
        <dbReference type="Proteomes" id="UP001168613"/>
    </source>
</evidence>
<sequence>MIRFFAWIMTGSVLAIGYVPPSLAQDSAIKANPAAAPDKISMCIGCHSLPGYKASFPEVYHVPMIAGQHAQYIQSALHAYAKQERSFPTMHAVAASLSQQDIADIAAYYAGLRR</sequence>
<evidence type="ECO:0000259" key="8">
    <source>
        <dbReference type="PROSITE" id="PS51007"/>
    </source>
</evidence>
<dbReference type="InterPro" id="IPR050597">
    <property type="entry name" value="Cytochrome_c_Oxidase_Subunit"/>
</dbReference>
<gene>
    <name evidence="9" type="ORF">LMS43_05360</name>
</gene>
<reference evidence="9" key="1">
    <citation type="submission" date="2021-11" db="EMBL/GenBank/DDBJ databases">
        <title>Draft genome sequence of Alcaligenes endophyticus type strain CCUG 75668T.</title>
        <authorList>
            <person name="Salva-Serra F."/>
            <person name="Duran R.E."/>
            <person name="Seeger M."/>
            <person name="Moore E.R.B."/>
            <person name="Jaen-Luchoro D."/>
        </authorList>
    </citation>
    <scope>NUCLEOTIDE SEQUENCE</scope>
    <source>
        <strain evidence="9">CCUG 75668</strain>
    </source>
</reference>
<keyword evidence="4" id="KW-0249">Electron transport</keyword>
<feature type="domain" description="Cytochrome c" evidence="8">
    <location>
        <begin position="21"/>
        <end position="113"/>
    </location>
</feature>
<dbReference type="Pfam" id="PF00034">
    <property type="entry name" value="Cytochrom_C"/>
    <property type="match status" value="1"/>
</dbReference>
<protein>
    <submittedName>
        <fullName evidence="9">Cytochrome c</fullName>
    </submittedName>
</protein>
<keyword evidence="5 6" id="KW-0408">Iron</keyword>
<evidence type="ECO:0000256" key="1">
    <source>
        <dbReference type="ARBA" id="ARBA00022448"/>
    </source>
</evidence>
<keyword evidence="1" id="KW-0813">Transport</keyword>
<feature type="chain" id="PRO_5046783922" evidence="7">
    <location>
        <begin position="25"/>
        <end position="114"/>
    </location>
</feature>
<evidence type="ECO:0000256" key="2">
    <source>
        <dbReference type="ARBA" id="ARBA00022617"/>
    </source>
</evidence>
<dbReference type="Gene3D" id="1.10.760.10">
    <property type="entry name" value="Cytochrome c-like domain"/>
    <property type="match status" value="1"/>
</dbReference>
<name>A0ABT8EHE5_9BURK</name>
<dbReference type="Proteomes" id="UP001168613">
    <property type="component" value="Unassembled WGS sequence"/>
</dbReference>
<keyword evidence="2 6" id="KW-0349">Heme</keyword>
<dbReference type="SUPFAM" id="SSF46626">
    <property type="entry name" value="Cytochrome c"/>
    <property type="match status" value="1"/>
</dbReference>
<accession>A0ABT8EHE5</accession>
<dbReference type="EMBL" id="JAJHNU010000001">
    <property type="protein sequence ID" value="MDN4120709.1"/>
    <property type="molecule type" value="Genomic_DNA"/>
</dbReference>
<keyword evidence="7" id="KW-0732">Signal</keyword>
<dbReference type="InterPro" id="IPR009056">
    <property type="entry name" value="Cyt_c-like_dom"/>
</dbReference>
<evidence type="ECO:0000256" key="4">
    <source>
        <dbReference type="ARBA" id="ARBA00022982"/>
    </source>
</evidence>
<feature type="signal peptide" evidence="7">
    <location>
        <begin position="1"/>
        <end position="24"/>
    </location>
</feature>
<evidence type="ECO:0000256" key="3">
    <source>
        <dbReference type="ARBA" id="ARBA00022723"/>
    </source>
</evidence>
<evidence type="ECO:0000256" key="6">
    <source>
        <dbReference type="PROSITE-ProRule" id="PRU00433"/>
    </source>
</evidence>
<keyword evidence="3 6" id="KW-0479">Metal-binding</keyword>
<dbReference type="PANTHER" id="PTHR33751:SF9">
    <property type="entry name" value="CYTOCHROME C4"/>
    <property type="match status" value="1"/>
</dbReference>
<dbReference type="PANTHER" id="PTHR33751">
    <property type="entry name" value="CBB3-TYPE CYTOCHROME C OXIDASE SUBUNIT FIXP"/>
    <property type="match status" value="1"/>
</dbReference>
<evidence type="ECO:0000256" key="5">
    <source>
        <dbReference type="ARBA" id="ARBA00023004"/>
    </source>
</evidence>